<feature type="transmembrane region" description="Helical" evidence="1">
    <location>
        <begin position="17"/>
        <end position="37"/>
    </location>
</feature>
<keyword evidence="1" id="KW-1133">Transmembrane helix</keyword>
<dbReference type="Proteomes" id="UP000242188">
    <property type="component" value="Unassembled WGS sequence"/>
</dbReference>
<proteinExistence type="predicted"/>
<evidence type="ECO:0000256" key="1">
    <source>
        <dbReference type="SAM" id="Phobius"/>
    </source>
</evidence>
<evidence type="ECO:0000313" key="2">
    <source>
        <dbReference type="EMBL" id="OWF49292.1"/>
    </source>
</evidence>
<feature type="transmembrane region" description="Helical" evidence="1">
    <location>
        <begin position="119"/>
        <end position="146"/>
    </location>
</feature>
<sequence>MCCEGFEKLFWKTKMPIITTGLVLIVANILQLVGVVSPEWDMFDTPYFGSKMRLYQNLWTIHDEIEDATVREGLLPPFINTEWKASVVGLEVSALVTGVLALVLVISTNVMEVLSMRQIFLVTCYVLAVLLACSSAVTAVFGVQLYKMNYKSILSIEAFHSFNVPIEKYVLSWGSHVSYASGGCYLLSAVLIIVNIIKSVSTTANSFAVSPSTSGSEHA</sequence>
<keyword evidence="1" id="KW-0472">Membrane</keyword>
<dbReference type="OrthoDB" id="10368590at2759"/>
<protein>
    <submittedName>
        <fullName evidence="2">Uncharacterized protein</fullName>
    </submittedName>
</protein>
<evidence type="ECO:0000313" key="3">
    <source>
        <dbReference type="Proteomes" id="UP000242188"/>
    </source>
</evidence>
<keyword evidence="3" id="KW-1185">Reference proteome</keyword>
<gene>
    <name evidence="2" type="ORF">KP79_PYT23355</name>
</gene>
<name>A0A210QKN3_MIZYE</name>
<comment type="caution">
    <text evidence="2">The sequence shown here is derived from an EMBL/GenBank/DDBJ whole genome shotgun (WGS) entry which is preliminary data.</text>
</comment>
<feature type="transmembrane region" description="Helical" evidence="1">
    <location>
        <begin position="85"/>
        <end position="107"/>
    </location>
</feature>
<dbReference type="AlphaFoldDB" id="A0A210QKN3"/>
<dbReference type="EMBL" id="NEDP02003184">
    <property type="protein sequence ID" value="OWF49292.1"/>
    <property type="molecule type" value="Genomic_DNA"/>
</dbReference>
<keyword evidence="1" id="KW-0812">Transmembrane</keyword>
<feature type="transmembrane region" description="Helical" evidence="1">
    <location>
        <begin position="177"/>
        <end position="197"/>
    </location>
</feature>
<reference evidence="2 3" key="1">
    <citation type="journal article" date="2017" name="Nat. Ecol. Evol.">
        <title>Scallop genome provides insights into evolution of bilaterian karyotype and development.</title>
        <authorList>
            <person name="Wang S."/>
            <person name="Zhang J."/>
            <person name="Jiao W."/>
            <person name="Li J."/>
            <person name="Xun X."/>
            <person name="Sun Y."/>
            <person name="Guo X."/>
            <person name="Huan P."/>
            <person name="Dong B."/>
            <person name="Zhang L."/>
            <person name="Hu X."/>
            <person name="Sun X."/>
            <person name="Wang J."/>
            <person name="Zhao C."/>
            <person name="Wang Y."/>
            <person name="Wang D."/>
            <person name="Huang X."/>
            <person name="Wang R."/>
            <person name="Lv J."/>
            <person name="Li Y."/>
            <person name="Zhang Z."/>
            <person name="Liu B."/>
            <person name="Lu W."/>
            <person name="Hui Y."/>
            <person name="Liang J."/>
            <person name="Zhou Z."/>
            <person name="Hou R."/>
            <person name="Li X."/>
            <person name="Liu Y."/>
            <person name="Li H."/>
            <person name="Ning X."/>
            <person name="Lin Y."/>
            <person name="Zhao L."/>
            <person name="Xing Q."/>
            <person name="Dou J."/>
            <person name="Li Y."/>
            <person name="Mao J."/>
            <person name="Guo H."/>
            <person name="Dou H."/>
            <person name="Li T."/>
            <person name="Mu C."/>
            <person name="Jiang W."/>
            <person name="Fu Q."/>
            <person name="Fu X."/>
            <person name="Miao Y."/>
            <person name="Liu J."/>
            <person name="Yu Q."/>
            <person name="Li R."/>
            <person name="Liao H."/>
            <person name="Li X."/>
            <person name="Kong Y."/>
            <person name="Jiang Z."/>
            <person name="Chourrout D."/>
            <person name="Li R."/>
            <person name="Bao Z."/>
        </authorList>
    </citation>
    <scope>NUCLEOTIDE SEQUENCE [LARGE SCALE GENOMIC DNA]</scope>
    <source>
        <strain evidence="2 3">PY_sf001</strain>
    </source>
</reference>
<organism evidence="2 3">
    <name type="scientific">Mizuhopecten yessoensis</name>
    <name type="common">Japanese scallop</name>
    <name type="synonym">Patinopecten yessoensis</name>
    <dbReference type="NCBI Taxonomy" id="6573"/>
    <lineage>
        <taxon>Eukaryota</taxon>
        <taxon>Metazoa</taxon>
        <taxon>Spiralia</taxon>
        <taxon>Lophotrochozoa</taxon>
        <taxon>Mollusca</taxon>
        <taxon>Bivalvia</taxon>
        <taxon>Autobranchia</taxon>
        <taxon>Pteriomorphia</taxon>
        <taxon>Pectinida</taxon>
        <taxon>Pectinoidea</taxon>
        <taxon>Pectinidae</taxon>
        <taxon>Mizuhopecten</taxon>
    </lineage>
</organism>
<accession>A0A210QKN3</accession>